<reference evidence="2 3" key="1">
    <citation type="submission" date="2015-09" db="EMBL/GenBank/DDBJ databases">
        <authorList>
            <consortium name="Pathogen Informatics"/>
        </authorList>
    </citation>
    <scope>NUCLEOTIDE SEQUENCE [LARGE SCALE GENOMIC DNA]</scope>
    <source>
        <strain evidence="2 3">2789STDY5834856</strain>
    </source>
</reference>
<evidence type="ECO:0000259" key="1">
    <source>
        <dbReference type="PROSITE" id="PS51831"/>
    </source>
</evidence>
<dbReference type="Proteomes" id="UP000095594">
    <property type="component" value="Unassembled WGS sequence"/>
</dbReference>
<dbReference type="OrthoDB" id="1669667at2"/>
<dbReference type="InterPro" id="IPR006674">
    <property type="entry name" value="HD_domain"/>
</dbReference>
<dbReference type="SUPFAM" id="SSF109604">
    <property type="entry name" value="HD-domain/PDEase-like"/>
    <property type="match status" value="1"/>
</dbReference>
<dbReference type="Pfam" id="PF01966">
    <property type="entry name" value="HD"/>
    <property type="match status" value="1"/>
</dbReference>
<dbReference type="InterPro" id="IPR003607">
    <property type="entry name" value="HD/PDEase_dom"/>
</dbReference>
<dbReference type="AlphaFoldDB" id="A0A174DR21"/>
<organism evidence="2 3">
    <name type="scientific">Clostridium disporicum</name>
    <dbReference type="NCBI Taxonomy" id="84024"/>
    <lineage>
        <taxon>Bacteria</taxon>
        <taxon>Bacillati</taxon>
        <taxon>Bacillota</taxon>
        <taxon>Clostridia</taxon>
        <taxon>Eubacteriales</taxon>
        <taxon>Clostridiaceae</taxon>
        <taxon>Clostridium</taxon>
    </lineage>
</organism>
<name>A0A174DR21_9CLOT</name>
<dbReference type="Gene3D" id="1.10.3210.10">
    <property type="entry name" value="Hypothetical protein af1432"/>
    <property type="match status" value="1"/>
</dbReference>
<dbReference type="NCBIfam" id="TIGR00277">
    <property type="entry name" value="HDIG"/>
    <property type="match status" value="1"/>
</dbReference>
<dbReference type="PROSITE" id="PS51831">
    <property type="entry name" value="HD"/>
    <property type="match status" value="1"/>
</dbReference>
<proteinExistence type="predicted"/>
<dbReference type="InterPro" id="IPR006675">
    <property type="entry name" value="HDIG_dom"/>
</dbReference>
<feature type="domain" description="HD" evidence="1">
    <location>
        <begin position="33"/>
        <end position="147"/>
    </location>
</feature>
<dbReference type="SMART" id="SM00471">
    <property type="entry name" value="HDc"/>
    <property type="match status" value="1"/>
</dbReference>
<dbReference type="GO" id="GO:0016787">
    <property type="term" value="F:hydrolase activity"/>
    <property type="evidence" value="ECO:0007669"/>
    <property type="project" value="UniProtKB-KW"/>
</dbReference>
<gene>
    <name evidence="2" type="ORF">ERS852471_01237</name>
</gene>
<keyword evidence="2" id="KW-0378">Hydrolase</keyword>
<evidence type="ECO:0000313" key="3">
    <source>
        <dbReference type="Proteomes" id="UP000095594"/>
    </source>
</evidence>
<dbReference type="CDD" id="cd00077">
    <property type="entry name" value="HDc"/>
    <property type="match status" value="1"/>
</dbReference>
<dbReference type="RefSeq" id="WP_055264761.1">
    <property type="nucleotide sequence ID" value="NZ_CABIXQ010000007.1"/>
</dbReference>
<evidence type="ECO:0000313" key="2">
    <source>
        <dbReference type="EMBL" id="CUO26709.1"/>
    </source>
</evidence>
<accession>A0A174DR21</accession>
<protein>
    <submittedName>
        <fullName evidence="2">Metal dependent phosphohydrolase</fullName>
    </submittedName>
</protein>
<sequence>MKKVNDILNNTLYKENLEKLLKYEEKREFCRHDLKHFIDMARIAYIMVLEKGLPYSKELIYAIGLLHDIGRVKQYEEGIPHHIASVELSKEILKKIDFTEEEKNIIIKSIQNHRKEADDELSLIIYRSDKLSRECFNCKAINDCYWSDEKKNLKINY</sequence>
<dbReference type="EMBL" id="CYZX01000007">
    <property type="protein sequence ID" value="CUO26709.1"/>
    <property type="molecule type" value="Genomic_DNA"/>
</dbReference>